<organism evidence="1 2">
    <name type="scientific">Acetobacter fallax</name>
    <dbReference type="NCBI Taxonomy" id="1737473"/>
    <lineage>
        <taxon>Bacteria</taxon>
        <taxon>Pseudomonadati</taxon>
        <taxon>Pseudomonadota</taxon>
        <taxon>Alphaproteobacteria</taxon>
        <taxon>Acetobacterales</taxon>
        <taxon>Acetobacteraceae</taxon>
        <taxon>Acetobacter</taxon>
    </lineage>
</organism>
<evidence type="ECO:0000313" key="1">
    <source>
        <dbReference type="EMBL" id="NHO32022.1"/>
    </source>
</evidence>
<evidence type="ECO:0000313" key="2">
    <source>
        <dbReference type="Proteomes" id="UP000615326"/>
    </source>
</evidence>
<evidence type="ECO:0008006" key="3">
    <source>
        <dbReference type="Google" id="ProtNLM"/>
    </source>
</evidence>
<keyword evidence="2" id="KW-1185">Reference proteome</keyword>
<dbReference type="Proteomes" id="UP000615326">
    <property type="component" value="Unassembled WGS sequence"/>
</dbReference>
<dbReference type="EMBL" id="WOSW01000006">
    <property type="protein sequence ID" value="NHO32022.1"/>
    <property type="molecule type" value="Genomic_DNA"/>
</dbReference>
<dbReference type="RefSeq" id="WP_173576613.1">
    <property type="nucleotide sequence ID" value="NZ_WOSW01000006.1"/>
</dbReference>
<accession>A0ABX0K8D4</accession>
<protein>
    <recommendedName>
        <fullName evidence="3">Phage protein D</fullName>
    </recommendedName>
</protein>
<dbReference type="SUPFAM" id="SSF69279">
    <property type="entry name" value="Phage tail proteins"/>
    <property type="match status" value="1"/>
</dbReference>
<name>A0ABX0K8D4_9PROT</name>
<comment type="caution">
    <text evidence="1">The sequence shown here is derived from an EMBL/GenBank/DDBJ whole genome shotgun (WGS) entry which is preliminary data.</text>
</comment>
<reference evidence="1 2" key="1">
    <citation type="journal article" date="2020" name="Int. J. Syst. Evol. Microbiol.">
        <title>Novel acetic acid bacteria from cider fermentations: Acetobacter conturbans sp. nov. and Acetobacter fallax sp. nov.</title>
        <authorList>
            <person name="Sombolestani A.S."/>
            <person name="Cleenwerck I."/>
            <person name="Cnockaert M."/>
            <person name="Borremans W."/>
            <person name="Wieme A.D."/>
            <person name="De Vuyst L."/>
            <person name="Vandamme P."/>
        </authorList>
    </citation>
    <scope>NUCLEOTIDE SEQUENCE [LARGE SCALE GENOMIC DNA]</scope>
    <source>
        <strain evidence="1 2">LMG 1637</strain>
    </source>
</reference>
<gene>
    <name evidence="1" type="ORF">GOB84_05495</name>
</gene>
<proteinExistence type="predicted"/>
<sequence>MAEASVFSVVVPVEGAASQWFDPASNTSGEIEIDIFCGFMTASAPEGSESFTKVFSGLVDYIEYRPETQVVIASGRDWASRLIEYELSGTSFLNMTASEAIETLASEVGLQADIDATDGLVGQFYQYEHKAHGLSGMHRFQTAWDFCVGMQREYGYDLWVDDKTLHFRSPDISDTVLTLDWTAAVSGSFYPTAPVGNMVLARRFTYSRDASVTVSAWDARQRAVHSATFPSGSETGSSRYNFTAPVGTTQDQCVALARLRFNDLVAHERMIRMTVHPQIDISPRQRIRLQGTGTTFDSIIYTVDDVTFSYGSQGISKSVTLRVRDGMEGNI</sequence>